<dbReference type="Gene3D" id="3.40.50.720">
    <property type="entry name" value="NAD(P)-binding Rossmann-like Domain"/>
    <property type="match status" value="1"/>
</dbReference>
<dbReference type="EMBL" id="JAQQWN010000009">
    <property type="protein sequence ID" value="KAK8066229.1"/>
    <property type="molecule type" value="Genomic_DNA"/>
</dbReference>
<gene>
    <name evidence="3" type="ORF">PG997_012976</name>
</gene>
<dbReference type="InterPro" id="IPR036291">
    <property type="entry name" value="NAD(P)-bd_dom_sf"/>
</dbReference>
<dbReference type="PANTHER" id="PTHR43976:SF16">
    <property type="entry name" value="SHORT-CHAIN DEHYDROGENASE_REDUCTASE FAMILY PROTEIN"/>
    <property type="match status" value="1"/>
</dbReference>
<comment type="caution">
    <text evidence="3">The sequence shown here is derived from an EMBL/GenBank/DDBJ whole genome shotgun (WGS) entry which is preliminary data.</text>
</comment>
<evidence type="ECO:0000313" key="4">
    <source>
        <dbReference type="Proteomes" id="UP001433268"/>
    </source>
</evidence>
<keyword evidence="4" id="KW-1185">Reference proteome</keyword>
<dbReference type="PANTHER" id="PTHR43976">
    <property type="entry name" value="SHORT CHAIN DEHYDROGENASE"/>
    <property type="match status" value="1"/>
</dbReference>
<reference evidence="3 4" key="1">
    <citation type="submission" date="2023-01" db="EMBL/GenBank/DDBJ databases">
        <title>Analysis of 21 Apiospora genomes using comparative genomics revels a genus with tremendous synthesis potential of carbohydrate active enzymes and secondary metabolites.</title>
        <authorList>
            <person name="Sorensen T."/>
        </authorList>
    </citation>
    <scope>NUCLEOTIDE SEQUENCE [LARGE SCALE GENOMIC DNA]</scope>
    <source>
        <strain evidence="3 4">CBS 114990</strain>
    </source>
</reference>
<accession>A0ABR1V838</accession>
<dbReference type="Proteomes" id="UP001433268">
    <property type="component" value="Unassembled WGS sequence"/>
</dbReference>
<dbReference type="InterPro" id="IPR051911">
    <property type="entry name" value="SDR_oxidoreductase"/>
</dbReference>
<proteinExistence type="inferred from homology"/>
<dbReference type="GeneID" id="92050350"/>
<organism evidence="3 4">
    <name type="scientific">Apiospora hydei</name>
    <dbReference type="NCBI Taxonomy" id="1337664"/>
    <lineage>
        <taxon>Eukaryota</taxon>
        <taxon>Fungi</taxon>
        <taxon>Dikarya</taxon>
        <taxon>Ascomycota</taxon>
        <taxon>Pezizomycotina</taxon>
        <taxon>Sordariomycetes</taxon>
        <taxon>Xylariomycetidae</taxon>
        <taxon>Amphisphaeriales</taxon>
        <taxon>Apiosporaceae</taxon>
        <taxon>Apiospora</taxon>
    </lineage>
</organism>
<dbReference type="SUPFAM" id="SSF51735">
    <property type="entry name" value="NAD(P)-binding Rossmann-fold domains"/>
    <property type="match status" value="1"/>
</dbReference>
<name>A0ABR1V838_9PEZI</name>
<dbReference type="RefSeq" id="XP_066662982.1">
    <property type="nucleotide sequence ID" value="XM_066817290.1"/>
</dbReference>
<sequence>MLPMAWLGRLRIAEINRIFWVNTLGPIRTAKAVIPSMRARRSGTIINISSSTVINALPGIGAYAATKYALEGPWPPMASHTLCL</sequence>
<dbReference type="InterPro" id="IPR002347">
    <property type="entry name" value="SDR_fam"/>
</dbReference>
<keyword evidence="2" id="KW-0560">Oxidoreductase</keyword>
<comment type="similarity">
    <text evidence="1">Belongs to the short-chain dehydrogenases/reductases (SDR) family.</text>
</comment>
<protein>
    <submittedName>
        <fullName evidence="3">Uncharacterized protein</fullName>
    </submittedName>
</protein>
<evidence type="ECO:0000256" key="1">
    <source>
        <dbReference type="ARBA" id="ARBA00006484"/>
    </source>
</evidence>
<evidence type="ECO:0000256" key="2">
    <source>
        <dbReference type="ARBA" id="ARBA00023002"/>
    </source>
</evidence>
<evidence type="ECO:0000313" key="3">
    <source>
        <dbReference type="EMBL" id="KAK8066229.1"/>
    </source>
</evidence>
<dbReference type="Pfam" id="PF00106">
    <property type="entry name" value="adh_short"/>
    <property type="match status" value="1"/>
</dbReference>